<name>A0A7R9QA32_9ACAR</name>
<organism evidence="2">
    <name type="scientific">Oppiella nova</name>
    <dbReference type="NCBI Taxonomy" id="334625"/>
    <lineage>
        <taxon>Eukaryota</taxon>
        <taxon>Metazoa</taxon>
        <taxon>Ecdysozoa</taxon>
        <taxon>Arthropoda</taxon>
        <taxon>Chelicerata</taxon>
        <taxon>Arachnida</taxon>
        <taxon>Acari</taxon>
        <taxon>Acariformes</taxon>
        <taxon>Sarcoptiformes</taxon>
        <taxon>Oribatida</taxon>
        <taxon>Brachypylina</taxon>
        <taxon>Oppioidea</taxon>
        <taxon>Oppiidae</taxon>
        <taxon>Oppiella</taxon>
    </lineage>
</organism>
<reference evidence="2" key="1">
    <citation type="submission" date="2020-11" db="EMBL/GenBank/DDBJ databases">
        <authorList>
            <person name="Tran Van P."/>
        </authorList>
    </citation>
    <scope>NUCLEOTIDE SEQUENCE</scope>
</reference>
<dbReference type="OrthoDB" id="10446849at2759"/>
<feature type="region of interest" description="Disordered" evidence="1">
    <location>
        <begin position="70"/>
        <end position="92"/>
    </location>
</feature>
<evidence type="ECO:0000256" key="1">
    <source>
        <dbReference type="SAM" id="MobiDB-lite"/>
    </source>
</evidence>
<dbReference type="Proteomes" id="UP000728032">
    <property type="component" value="Unassembled WGS sequence"/>
</dbReference>
<accession>A0A7R9QA32</accession>
<evidence type="ECO:0000313" key="3">
    <source>
        <dbReference type="Proteomes" id="UP000728032"/>
    </source>
</evidence>
<dbReference type="AlphaFoldDB" id="A0A7R9QA32"/>
<feature type="compositionally biased region" description="Low complexity" evidence="1">
    <location>
        <begin position="1"/>
        <end position="17"/>
    </location>
</feature>
<gene>
    <name evidence="2" type="ORF">ONB1V03_LOCUS628</name>
</gene>
<sequence length="179" mass="19214">MFSNTTNNNTNGTNSGTVLPNNLSDFDSDLILHKASVCNTNSILASATASISTHGQSNRPAPRISIQVKVEENSASSSNEDNSNGEANGSALNSNSGQQLAIGNNWPNACIYKCNISAAADARRYVYSEDKCIEPEVEPKNQENETNHLIALRDQFLCNGSAFSTNTQPNSQHYSIADN</sequence>
<dbReference type="EMBL" id="OC914877">
    <property type="protein sequence ID" value="CAD7637128.1"/>
    <property type="molecule type" value="Genomic_DNA"/>
</dbReference>
<keyword evidence="3" id="KW-1185">Reference proteome</keyword>
<dbReference type="EMBL" id="CAJPVJ010000052">
    <property type="protein sequence ID" value="CAG2159703.1"/>
    <property type="molecule type" value="Genomic_DNA"/>
</dbReference>
<evidence type="ECO:0000313" key="2">
    <source>
        <dbReference type="EMBL" id="CAD7637128.1"/>
    </source>
</evidence>
<protein>
    <submittedName>
        <fullName evidence="2">Uncharacterized protein</fullName>
    </submittedName>
</protein>
<feature type="compositionally biased region" description="Low complexity" evidence="1">
    <location>
        <begin position="73"/>
        <end position="90"/>
    </location>
</feature>
<feature type="region of interest" description="Disordered" evidence="1">
    <location>
        <begin position="1"/>
        <end position="20"/>
    </location>
</feature>
<proteinExistence type="predicted"/>